<dbReference type="InterPro" id="IPR011047">
    <property type="entry name" value="Quinoprotein_ADH-like_sf"/>
</dbReference>
<dbReference type="SUPFAM" id="SSF50998">
    <property type="entry name" value="Quinoprotein alcohol dehydrogenase-like"/>
    <property type="match status" value="1"/>
</dbReference>
<organism evidence="2 3">
    <name type="scientific">Sphaerisporangium melleum</name>
    <dbReference type="NCBI Taxonomy" id="321316"/>
    <lineage>
        <taxon>Bacteria</taxon>
        <taxon>Bacillati</taxon>
        <taxon>Actinomycetota</taxon>
        <taxon>Actinomycetes</taxon>
        <taxon>Streptosporangiales</taxon>
        <taxon>Streptosporangiaceae</taxon>
        <taxon>Sphaerisporangium</taxon>
    </lineage>
</organism>
<dbReference type="RefSeq" id="WP_189162071.1">
    <property type="nucleotide sequence ID" value="NZ_BMNT01000006.1"/>
</dbReference>
<evidence type="ECO:0000313" key="3">
    <source>
        <dbReference type="Proteomes" id="UP000645217"/>
    </source>
</evidence>
<dbReference type="Gene3D" id="2.130.10.10">
    <property type="entry name" value="YVTN repeat-like/Quinoprotein amine dehydrogenase"/>
    <property type="match status" value="1"/>
</dbReference>
<name>A0A917QWI5_9ACTN</name>
<reference evidence="2" key="2">
    <citation type="submission" date="2020-09" db="EMBL/GenBank/DDBJ databases">
        <authorList>
            <person name="Sun Q."/>
            <person name="Ohkuma M."/>
        </authorList>
    </citation>
    <scope>NUCLEOTIDE SEQUENCE</scope>
    <source>
        <strain evidence="2">JCM 13064</strain>
    </source>
</reference>
<gene>
    <name evidence="2" type="ORF">GCM10007964_13420</name>
</gene>
<feature type="region of interest" description="Disordered" evidence="1">
    <location>
        <begin position="27"/>
        <end position="49"/>
    </location>
</feature>
<reference evidence="2" key="1">
    <citation type="journal article" date="2014" name="Int. J. Syst. Evol. Microbiol.">
        <title>Complete genome sequence of Corynebacterium casei LMG S-19264T (=DSM 44701T), isolated from a smear-ripened cheese.</title>
        <authorList>
            <consortium name="US DOE Joint Genome Institute (JGI-PGF)"/>
            <person name="Walter F."/>
            <person name="Albersmeier A."/>
            <person name="Kalinowski J."/>
            <person name="Ruckert C."/>
        </authorList>
    </citation>
    <scope>NUCLEOTIDE SEQUENCE</scope>
    <source>
        <strain evidence="2">JCM 13064</strain>
    </source>
</reference>
<dbReference type="AlphaFoldDB" id="A0A917QWI5"/>
<evidence type="ECO:0000256" key="1">
    <source>
        <dbReference type="SAM" id="MobiDB-lite"/>
    </source>
</evidence>
<accession>A0A917QWI5</accession>
<dbReference type="PROSITE" id="PS51257">
    <property type="entry name" value="PROKAR_LIPOPROTEIN"/>
    <property type="match status" value="1"/>
</dbReference>
<protein>
    <submittedName>
        <fullName evidence="2">Uncharacterized protein</fullName>
    </submittedName>
</protein>
<feature type="region of interest" description="Disordered" evidence="1">
    <location>
        <begin position="344"/>
        <end position="369"/>
    </location>
</feature>
<comment type="caution">
    <text evidence="2">The sequence shown here is derived from an EMBL/GenBank/DDBJ whole genome shotgun (WGS) entry which is preliminary data.</text>
</comment>
<sequence length="470" mass="48105">MERRDFLRFAGGLSGAALLTSCTSGGTGANGRNVPPDGPGPATGTLGGAGGPASGGHILYASIGTRVAAIDAGTGATLFTADRPVPAPDWSRLYTVSPAGELLTLDARSGAVTARTTVPPGLVPHVVSSIGNAVALAAPPPASPYGAPAGRTATTMVIAAPDGREAPRTVRLDGNFQPDGLSAGGDALFVLQYLPAKAPESYKVKLYDMEQGKLWSLLTRDKQPVPDSVEETMRGEGRQAVLEPGYQRLYTLYTHQPDHLHTRDLVAGRTTGVHAFVHVLDLGQRWAYCLDLPEPFGRAPAAAHTLAVSAGALYVYENGHGTLVRADTSSLTITTTRTIGASAATAGAGTPSPAESGGPATGAGTGSGASAAVSGAAGDLVYLAAGQSLRAVDPRSLAVRRRWHLPAPARGVTVTEDGRAVYVGVTDAVLRFAGRKEPAGDRERRDGDAAEAARLPVPGLSLLRHAATTT</sequence>
<dbReference type="InterPro" id="IPR015943">
    <property type="entry name" value="WD40/YVTN_repeat-like_dom_sf"/>
</dbReference>
<proteinExistence type="predicted"/>
<evidence type="ECO:0000313" key="2">
    <source>
        <dbReference type="EMBL" id="GGK71891.1"/>
    </source>
</evidence>
<feature type="compositionally biased region" description="Low complexity" evidence="1">
    <location>
        <begin position="344"/>
        <end position="358"/>
    </location>
</feature>
<dbReference type="EMBL" id="BMNT01000006">
    <property type="protein sequence ID" value="GGK71891.1"/>
    <property type="molecule type" value="Genomic_DNA"/>
</dbReference>
<keyword evidence="3" id="KW-1185">Reference proteome</keyword>
<dbReference type="Proteomes" id="UP000645217">
    <property type="component" value="Unassembled WGS sequence"/>
</dbReference>